<feature type="region of interest" description="Disordered" evidence="1">
    <location>
        <begin position="47"/>
        <end position="101"/>
    </location>
</feature>
<protein>
    <submittedName>
        <fullName evidence="3">Uncharacterized protein</fullName>
    </submittedName>
</protein>
<proteinExistence type="predicted"/>
<keyword evidence="2" id="KW-0472">Membrane</keyword>
<feature type="compositionally biased region" description="Polar residues" evidence="1">
    <location>
        <begin position="54"/>
        <end position="79"/>
    </location>
</feature>
<organism evidence="3 4">
    <name type="scientific">Cymbomonas tetramitiformis</name>
    <dbReference type="NCBI Taxonomy" id="36881"/>
    <lineage>
        <taxon>Eukaryota</taxon>
        <taxon>Viridiplantae</taxon>
        <taxon>Chlorophyta</taxon>
        <taxon>Pyramimonadophyceae</taxon>
        <taxon>Pyramimonadales</taxon>
        <taxon>Pyramimonadaceae</taxon>
        <taxon>Cymbomonas</taxon>
    </lineage>
</organism>
<keyword evidence="2" id="KW-1133">Transmembrane helix</keyword>
<feature type="transmembrane region" description="Helical" evidence="2">
    <location>
        <begin position="12"/>
        <end position="32"/>
    </location>
</feature>
<keyword evidence="2" id="KW-0812">Transmembrane</keyword>
<dbReference type="AlphaFoldDB" id="A0AAE0KSM3"/>
<reference evidence="3 4" key="1">
    <citation type="journal article" date="2015" name="Genome Biol. Evol.">
        <title>Comparative Genomics of a Bacterivorous Green Alga Reveals Evolutionary Causalities and Consequences of Phago-Mixotrophic Mode of Nutrition.</title>
        <authorList>
            <person name="Burns J.A."/>
            <person name="Paasch A."/>
            <person name="Narechania A."/>
            <person name="Kim E."/>
        </authorList>
    </citation>
    <scope>NUCLEOTIDE SEQUENCE [LARGE SCALE GENOMIC DNA]</scope>
    <source>
        <strain evidence="3 4">PLY_AMNH</strain>
    </source>
</reference>
<name>A0AAE0KSM3_9CHLO</name>
<keyword evidence="4" id="KW-1185">Reference proteome</keyword>
<evidence type="ECO:0000256" key="2">
    <source>
        <dbReference type="SAM" id="Phobius"/>
    </source>
</evidence>
<sequence length="292" mass="31597">MTILNAEMIRLLIAMSASLVFGGIFGTFALVCHRLLRARQKRAILQSRMKDGPVTSTKSKISSRVNGSWNGPTTPPTSKSKMDRVRSNTSPGLGGKRSGSDSWFSNPLAARLAQFSPSVCAQKKAPEQRGWGHVDGTGFQQLRQDGRSKSVSFSVENRLLTDAMELDDLSHQAKIDQSAEFVAHVIEQESALDLATPEGSSLEPPECAVSAISKESSNEISGFLGPLLNIRSALEDLDVRDVDRAQVPQPPATFTLITPPAGRMLRTVPSNTQLYSPGPPGAMTVMDHIFPR</sequence>
<dbReference type="EMBL" id="LGRX02018859">
    <property type="protein sequence ID" value="KAK3259306.1"/>
    <property type="molecule type" value="Genomic_DNA"/>
</dbReference>
<evidence type="ECO:0000256" key="1">
    <source>
        <dbReference type="SAM" id="MobiDB-lite"/>
    </source>
</evidence>
<gene>
    <name evidence="3" type="ORF">CYMTET_31690</name>
</gene>
<accession>A0AAE0KSM3</accession>
<dbReference type="Proteomes" id="UP001190700">
    <property type="component" value="Unassembled WGS sequence"/>
</dbReference>
<evidence type="ECO:0000313" key="4">
    <source>
        <dbReference type="Proteomes" id="UP001190700"/>
    </source>
</evidence>
<comment type="caution">
    <text evidence="3">The sequence shown here is derived from an EMBL/GenBank/DDBJ whole genome shotgun (WGS) entry which is preliminary data.</text>
</comment>
<evidence type="ECO:0000313" key="3">
    <source>
        <dbReference type="EMBL" id="KAK3259306.1"/>
    </source>
</evidence>